<dbReference type="AlphaFoldDB" id="A0AAE1YEJ4"/>
<feature type="compositionally biased region" description="Polar residues" evidence="1">
    <location>
        <begin position="166"/>
        <end position="182"/>
    </location>
</feature>
<feature type="region of interest" description="Disordered" evidence="1">
    <location>
        <begin position="117"/>
        <end position="204"/>
    </location>
</feature>
<comment type="caution">
    <text evidence="2">The sequence shown here is derived from an EMBL/GenBank/DDBJ whole genome shotgun (WGS) entry which is preliminary data.</text>
</comment>
<evidence type="ECO:0000313" key="2">
    <source>
        <dbReference type="EMBL" id="KAK4428831.1"/>
    </source>
</evidence>
<evidence type="ECO:0000313" key="3">
    <source>
        <dbReference type="Proteomes" id="UP001293254"/>
    </source>
</evidence>
<protein>
    <submittedName>
        <fullName evidence="2">Uncharacterized protein</fullName>
    </submittedName>
</protein>
<sequence>MEDRPMMEKQETSCDSVDTIQEDKSTEPSKSAKEGTQHMEYQGTIPLSNHTNFEDNFANKGKSDHGQEVNNLRLKDMVKRNTDTESAPTIVQTSRVNIPLYDLDSATACKAYPHKSLSNSIAKAEGEKNDACLSRRRNIERHELEQPSSTPKPVPTEPNSGDHNRSTPQCPTSYTPNCSPTSTQPPQPMEHYIQESDSPYPPSF</sequence>
<proteinExistence type="predicted"/>
<dbReference type="Proteomes" id="UP001293254">
    <property type="component" value="Unassembled WGS sequence"/>
</dbReference>
<gene>
    <name evidence="2" type="ORF">Salat_1183000</name>
</gene>
<dbReference type="EMBL" id="JACGWO010000004">
    <property type="protein sequence ID" value="KAK4428831.1"/>
    <property type="molecule type" value="Genomic_DNA"/>
</dbReference>
<organism evidence="2 3">
    <name type="scientific">Sesamum alatum</name>
    <dbReference type="NCBI Taxonomy" id="300844"/>
    <lineage>
        <taxon>Eukaryota</taxon>
        <taxon>Viridiplantae</taxon>
        <taxon>Streptophyta</taxon>
        <taxon>Embryophyta</taxon>
        <taxon>Tracheophyta</taxon>
        <taxon>Spermatophyta</taxon>
        <taxon>Magnoliopsida</taxon>
        <taxon>eudicotyledons</taxon>
        <taxon>Gunneridae</taxon>
        <taxon>Pentapetalae</taxon>
        <taxon>asterids</taxon>
        <taxon>lamiids</taxon>
        <taxon>Lamiales</taxon>
        <taxon>Pedaliaceae</taxon>
        <taxon>Sesamum</taxon>
    </lineage>
</organism>
<evidence type="ECO:0000256" key="1">
    <source>
        <dbReference type="SAM" id="MobiDB-lite"/>
    </source>
</evidence>
<reference evidence="2" key="2">
    <citation type="journal article" date="2024" name="Plant">
        <title>Genomic evolution and insights into agronomic trait innovations of Sesamum species.</title>
        <authorList>
            <person name="Miao H."/>
            <person name="Wang L."/>
            <person name="Qu L."/>
            <person name="Liu H."/>
            <person name="Sun Y."/>
            <person name="Le M."/>
            <person name="Wang Q."/>
            <person name="Wei S."/>
            <person name="Zheng Y."/>
            <person name="Lin W."/>
            <person name="Duan Y."/>
            <person name="Cao H."/>
            <person name="Xiong S."/>
            <person name="Wang X."/>
            <person name="Wei L."/>
            <person name="Li C."/>
            <person name="Ma Q."/>
            <person name="Ju M."/>
            <person name="Zhao R."/>
            <person name="Li G."/>
            <person name="Mu C."/>
            <person name="Tian Q."/>
            <person name="Mei H."/>
            <person name="Zhang T."/>
            <person name="Gao T."/>
            <person name="Zhang H."/>
        </authorList>
    </citation>
    <scope>NUCLEOTIDE SEQUENCE</scope>
    <source>
        <strain evidence="2">3651</strain>
    </source>
</reference>
<keyword evidence="3" id="KW-1185">Reference proteome</keyword>
<accession>A0AAE1YEJ4</accession>
<feature type="compositionally biased region" description="Basic and acidic residues" evidence="1">
    <location>
        <begin position="1"/>
        <end position="12"/>
    </location>
</feature>
<name>A0AAE1YEJ4_9LAMI</name>
<feature type="region of interest" description="Disordered" evidence="1">
    <location>
        <begin position="1"/>
        <end position="68"/>
    </location>
</feature>
<reference evidence="2" key="1">
    <citation type="submission" date="2020-06" db="EMBL/GenBank/DDBJ databases">
        <authorList>
            <person name="Li T."/>
            <person name="Hu X."/>
            <person name="Zhang T."/>
            <person name="Song X."/>
            <person name="Zhang H."/>
            <person name="Dai N."/>
            <person name="Sheng W."/>
            <person name="Hou X."/>
            <person name="Wei L."/>
        </authorList>
    </citation>
    <scope>NUCLEOTIDE SEQUENCE</scope>
    <source>
        <strain evidence="2">3651</strain>
        <tissue evidence="2">Leaf</tissue>
    </source>
</reference>
<feature type="compositionally biased region" description="Basic and acidic residues" evidence="1">
    <location>
        <begin position="21"/>
        <end position="37"/>
    </location>
</feature>